<dbReference type="PANTHER" id="PTHR48208:SF2">
    <property type="entry name" value="CENTROMERE PROTEIN I"/>
    <property type="match status" value="1"/>
</dbReference>
<comment type="similarity">
    <text evidence="3">Belongs to the CENP-I/CTF3 family.</text>
</comment>
<keyword evidence="4" id="KW-0158">Chromosome</keyword>
<dbReference type="GO" id="GO:0034080">
    <property type="term" value="P:CENP-A containing chromatin assembly"/>
    <property type="evidence" value="ECO:0007669"/>
    <property type="project" value="TreeGrafter"/>
</dbReference>
<gene>
    <name evidence="7" type="ORF">BU26DRAFT_117687</name>
</gene>
<comment type="subcellular location">
    <subcellularLocation>
        <location evidence="2">Chromosome</location>
        <location evidence="2">Centromere</location>
    </subcellularLocation>
    <subcellularLocation>
        <location evidence="1">Nucleus</location>
    </subcellularLocation>
</comment>
<dbReference type="AlphaFoldDB" id="A0A6A6HZH9"/>
<dbReference type="InterPro" id="IPR012485">
    <property type="entry name" value="CENP-I"/>
</dbReference>
<dbReference type="RefSeq" id="XP_033678441.1">
    <property type="nucleotide sequence ID" value="XM_033819475.1"/>
</dbReference>
<reference evidence="7" key="1">
    <citation type="journal article" date="2020" name="Stud. Mycol.">
        <title>101 Dothideomycetes genomes: a test case for predicting lifestyles and emergence of pathogens.</title>
        <authorList>
            <person name="Haridas S."/>
            <person name="Albert R."/>
            <person name="Binder M."/>
            <person name="Bloem J."/>
            <person name="Labutti K."/>
            <person name="Salamov A."/>
            <person name="Andreopoulos B."/>
            <person name="Baker S."/>
            <person name="Barry K."/>
            <person name="Bills G."/>
            <person name="Bluhm B."/>
            <person name="Cannon C."/>
            <person name="Castanera R."/>
            <person name="Culley D."/>
            <person name="Daum C."/>
            <person name="Ezra D."/>
            <person name="Gonzalez J."/>
            <person name="Henrissat B."/>
            <person name="Kuo A."/>
            <person name="Liang C."/>
            <person name="Lipzen A."/>
            <person name="Lutzoni F."/>
            <person name="Magnuson J."/>
            <person name="Mondo S."/>
            <person name="Nolan M."/>
            <person name="Ohm R."/>
            <person name="Pangilinan J."/>
            <person name="Park H.-J."/>
            <person name="Ramirez L."/>
            <person name="Alfaro M."/>
            <person name="Sun H."/>
            <person name="Tritt A."/>
            <person name="Yoshinaga Y."/>
            <person name="Zwiers L.-H."/>
            <person name="Turgeon B."/>
            <person name="Goodwin S."/>
            <person name="Spatafora J."/>
            <person name="Crous P."/>
            <person name="Grigoriev I."/>
        </authorList>
    </citation>
    <scope>NUCLEOTIDE SEQUENCE</scope>
    <source>
        <strain evidence="7">CBS 122368</strain>
    </source>
</reference>
<dbReference type="GO" id="GO:0000070">
    <property type="term" value="P:mitotic sister chromatid segregation"/>
    <property type="evidence" value="ECO:0007669"/>
    <property type="project" value="TreeGrafter"/>
</dbReference>
<dbReference type="Proteomes" id="UP000800094">
    <property type="component" value="Unassembled WGS sequence"/>
</dbReference>
<protein>
    <submittedName>
        <fullName evidence="7">Mis6-domain-containing protein</fullName>
    </submittedName>
</protein>
<evidence type="ECO:0000256" key="3">
    <source>
        <dbReference type="ARBA" id="ARBA00005470"/>
    </source>
</evidence>
<dbReference type="PANTHER" id="PTHR48208">
    <property type="entry name" value="CENTROMERE PROTEIN I"/>
    <property type="match status" value="1"/>
</dbReference>
<evidence type="ECO:0000256" key="2">
    <source>
        <dbReference type="ARBA" id="ARBA00004584"/>
    </source>
</evidence>
<evidence type="ECO:0000256" key="1">
    <source>
        <dbReference type="ARBA" id="ARBA00004123"/>
    </source>
</evidence>
<dbReference type="EMBL" id="ML987205">
    <property type="protein sequence ID" value="KAF2243437.1"/>
    <property type="molecule type" value="Genomic_DNA"/>
</dbReference>
<dbReference type="GeneID" id="54572805"/>
<proteinExistence type="inferred from homology"/>
<keyword evidence="5" id="KW-0539">Nucleus</keyword>
<dbReference type="CDD" id="cd22647">
    <property type="entry name" value="CTF3_NTD_HEAT"/>
    <property type="match status" value="1"/>
</dbReference>
<evidence type="ECO:0000256" key="6">
    <source>
        <dbReference type="ARBA" id="ARBA00023328"/>
    </source>
</evidence>
<accession>A0A6A6HZH9</accession>
<dbReference type="GO" id="GO:0000939">
    <property type="term" value="C:inner kinetochore"/>
    <property type="evidence" value="ECO:0007669"/>
    <property type="project" value="TreeGrafter"/>
</dbReference>
<evidence type="ECO:0000256" key="4">
    <source>
        <dbReference type="ARBA" id="ARBA00022454"/>
    </source>
</evidence>
<evidence type="ECO:0000313" key="7">
    <source>
        <dbReference type="EMBL" id="KAF2243437.1"/>
    </source>
</evidence>
<dbReference type="Pfam" id="PF07778">
    <property type="entry name" value="CENP-I"/>
    <property type="match status" value="1"/>
</dbReference>
<dbReference type="GO" id="GO:0005634">
    <property type="term" value="C:nucleus"/>
    <property type="evidence" value="ECO:0007669"/>
    <property type="project" value="UniProtKB-SubCell"/>
</dbReference>
<evidence type="ECO:0000256" key="5">
    <source>
        <dbReference type="ARBA" id="ARBA00023242"/>
    </source>
</evidence>
<dbReference type="OrthoDB" id="6347512at2759"/>
<name>A0A6A6HZH9_9PLEO</name>
<keyword evidence="6" id="KW-0137">Centromere</keyword>
<organism evidence="7 8">
    <name type="scientific">Trematosphaeria pertusa</name>
    <dbReference type="NCBI Taxonomy" id="390896"/>
    <lineage>
        <taxon>Eukaryota</taxon>
        <taxon>Fungi</taxon>
        <taxon>Dikarya</taxon>
        <taxon>Ascomycota</taxon>
        <taxon>Pezizomycotina</taxon>
        <taxon>Dothideomycetes</taxon>
        <taxon>Pleosporomycetidae</taxon>
        <taxon>Pleosporales</taxon>
        <taxon>Massarineae</taxon>
        <taxon>Trematosphaeriaceae</taxon>
        <taxon>Trematosphaeria</taxon>
    </lineage>
</organism>
<sequence length="713" mass="79349">MDLEGERPAVLHDALESLERASRTPAKQRASKVSAVVDAICRHAFDKGLDEDSLRTVVQIASRKTELDQTSVTTLVKNLYPAQRVPADVVVTVVSGLGQGKGKPSPGSQNGLVKWLTIVHEIIDDPNVLPRLYGVLFGMLDMISIRTSLCHLLSLITRRKHVKPFRIQQLLELSRSLGNEPALQGLLRIYKDYYPDIILGSTSTSRNSFPPLPDPEWRTRLLVIQQRSVAANEDGTQQHNGFKVLRKGPKRGRISAIPDVHTYHTNETSVTLEGIDNVEDFVEKLDRIEPPGQLISFLTDPLLQKYVDLKSSPITSRRIELWLSTCLEEQYEAVKAGTPDPLYLSEILSGLLRHAQYTKSLSPVVQAFLKEYLLVWDGLQDIDAILGLLSCIQIQPFQDAYASYLSAAERAVTGQHPECYDQLLRFYTDLLRQWMNQASPQPRRPGPATATPDQRALHDLASHVSSLSTSLLLSLPFSSGGSNITSSILTFYELLSTSSAPYRIPIVLPPMSLIYTLALSPSATTLSRVCGMIGAYKTAFNKHPGPIRHFYPQEIVDAINCCLRDIYNLLWISRALVASKDAEGKDKASGVFCDPALREALNTYLGDIDREYAIQTAFGLSNNPMLAASSAAVWRQLEAVEIDARGYDRSSINWHKGPVSQRSLDVLRRNGGVDVDWELYRVHVLQWLEERGCAGLKEFMFASSDALKKKYGA</sequence>
<keyword evidence="8" id="KW-1185">Reference proteome</keyword>
<evidence type="ECO:0000313" key="8">
    <source>
        <dbReference type="Proteomes" id="UP000800094"/>
    </source>
</evidence>